<proteinExistence type="predicted"/>
<gene>
    <name evidence="1" type="ORF">SDC9_105590</name>
</gene>
<name>A0A645B013_9ZZZZ</name>
<evidence type="ECO:0000313" key="1">
    <source>
        <dbReference type="EMBL" id="MPM58757.1"/>
    </source>
</evidence>
<reference evidence="1" key="1">
    <citation type="submission" date="2019-08" db="EMBL/GenBank/DDBJ databases">
        <authorList>
            <person name="Kucharzyk K."/>
            <person name="Murdoch R.W."/>
            <person name="Higgins S."/>
            <person name="Loffler F."/>
        </authorList>
    </citation>
    <scope>NUCLEOTIDE SEQUENCE</scope>
</reference>
<dbReference type="EMBL" id="VSSQ01016937">
    <property type="protein sequence ID" value="MPM58757.1"/>
    <property type="molecule type" value="Genomic_DNA"/>
</dbReference>
<comment type="caution">
    <text evidence="1">The sequence shown here is derived from an EMBL/GenBank/DDBJ whole genome shotgun (WGS) entry which is preliminary data.</text>
</comment>
<organism evidence="1">
    <name type="scientific">bioreactor metagenome</name>
    <dbReference type="NCBI Taxonomy" id="1076179"/>
    <lineage>
        <taxon>unclassified sequences</taxon>
        <taxon>metagenomes</taxon>
        <taxon>ecological metagenomes</taxon>
    </lineage>
</organism>
<sequence>MRAGKRALVALDAILSDPAGYINGDAAFFILGRSCGNRAVRAELGDGQLVTFLRENRPDELRKVRIVGGLHRNSAVGRRRPGLGILDLFKAGCAKIDRIPVLLDDFVALLAVGFLGGGLHIFDGLLRGNHVGKLEERTLHNRVDTTAHANLASELDGVDVVEL</sequence>
<dbReference type="AlphaFoldDB" id="A0A645B013"/>
<protein>
    <submittedName>
        <fullName evidence="1">Uncharacterized protein</fullName>
    </submittedName>
</protein>
<accession>A0A645B013</accession>